<dbReference type="Pfam" id="PF24817">
    <property type="entry name" value="WD40_WDHD1_1st"/>
    <property type="match status" value="1"/>
</dbReference>
<feature type="region of interest" description="Disordered" evidence="6">
    <location>
        <begin position="398"/>
        <end position="418"/>
    </location>
</feature>
<keyword evidence="4" id="KW-0539">Nucleus</keyword>
<dbReference type="Pfam" id="PF12341">
    <property type="entry name" value="Mcl1_mid"/>
    <property type="match status" value="1"/>
</dbReference>
<dbReference type="SMART" id="SM00320">
    <property type="entry name" value="WD40"/>
    <property type="match status" value="5"/>
</dbReference>
<feature type="repeat" description="WD" evidence="5">
    <location>
        <begin position="271"/>
        <end position="312"/>
    </location>
</feature>
<sequence length="1157" mass="125097">MDFAPSSTAAGASDGGLNVQIVHTPGLTRVVHAPKNSRGQSSDRIFTAGDDFLVRMLPAQLDSSMEPLMIDDCTKPVTWIDADADYLVTASEDGCVRIYQHNTAAAQEGGVGDTQVSPTDLVAVLTRVTLSARCAALERAVSPGKTPRVAVCSDELVVKVIDSGDLKRVQLLTGHTRPVRAAAWCPTQPLLVTCSSDGSARIWDLSTTEPDCVKVLDGLVSTHAAADSELASQAVWHPSGQYFVVAGKANDLVLISAPSWQKAGAFVAEGPEAPRGAITALAFCPNGRYLASATTDGQVMVWEAATRRALHSRKADGLVTGISWSPGHDALAWVDNSGQLVRWQNVVGSTSPSPYEHVEHAKFTANKARGSKAHTDDIDDLFRGTDIDDDDDLMDVEGDGRAKATSPDVVDEEDEQSLYHRRRSALPSATTRAQPAFQPCSTPMKNKRRFLCFNMIGSLVANDQGSHQSISFESHDAGARRNWRFVDHFGYSMASMGEAGALFASPSQKNRSSEEDDDEVRDHPSTVYFKPFEATGAWAVAGGEWTVSLPRGEEAVAVAMAGRAGSRSSSDDCPTAIVATSSGYLRFFSGSGLQRYIWALGGQVVALAAGKSVALIVHRVAATMDGFQNLSFSLIDLATFAVRQEGTIPLAKGATLAWAGFNSLDAPALYDSTGKLFVLDRAFGAMGQARWVPCLDTDLIKSSKTSAADEAEGEENIDEAVKPKLRFWPVGLTTTHMMSVMMRGSQPYPDANASSRPLIQEIDLAMPVVGQDTPVTALEEEHLRSVMLAQSIRDARMARRLQGRNEDLRDEDETLAEPRTLDHTADKALLQLIQHACKSDRHARALDATRELHGSRMLDAALQIAAFFHLASLADRMDELRAWVSTRAQRDETRAYGLLPPTAVTEEVVTVPRILASSSQEPASADQRSKEAKAALTRPFESSGRKSFGRGSLSLQEHGQTSSASSTPTPEKTKVSQMTNEEDSSSRKRRAESQENDEDEEQGEQEHEGGAGHAVLRESETKRNKSRHSDLADPFTSSSSSSAAKKTNPFAATRGMTRDRSMHKSSSFFERVDKAATQQSAGAKAGKGKQTTLMGFKKPSLTPAFAESQSQSQSQSPDRELDGESQNKDLEMARLSDQQSLVQLEETQNDDEETQMF</sequence>
<evidence type="ECO:0000259" key="8">
    <source>
        <dbReference type="Pfam" id="PF20946"/>
    </source>
</evidence>
<proteinExistence type="predicted"/>
<dbReference type="InterPro" id="IPR015943">
    <property type="entry name" value="WD40/YVTN_repeat-like_dom_sf"/>
</dbReference>
<dbReference type="InterPro" id="IPR036322">
    <property type="entry name" value="WD40_repeat_dom_sf"/>
</dbReference>
<feature type="compositionally biased region" description="Polar residues" evidence="6">
    <location>
        <begin position="953"/>
        <end position="979"/>
    </location>
</feature>
<evidence type="ECO:0000256" key="5">
    <source>
        <dbReference type="PROSITE-ProRule" id="PRU00221"/>
    </source>
</evidence>
<dbReference type="RefSeq" id="XP_025380416.1">
    <property type="nucleotide sequence ID" value="XM_025524618.1"/>
</dbReference>
<organism evidence="10 11">
    <name type="scientific">Acaromyces ingoldii</name>
    <dbReference type="NCBI Taxonomy" id="215250"/>
    <lineage>
        <taxon>Eukaryota</taxon>
        <taxon>Fungi</taxon>
        <taxon>Dikarya</taxon>
        <taxon>Basidiomycota</taxon>
        <taxon>Ustilaginomycotina</taxon>
        <taxon>Exobasidiomycetes</taxon>
        <taxon>Exobasidiales</taxon>
        <taxon>Cryptobasidiaceae</taxon>
        <taxon>Acaromyces</taxon>
    </lineage>
</organism>
<dbReference type="GO" id="GO:0006281">
    <property type="term" value="P:DNA repair"/>
    <property type="evidence" value="ECO:0007669"/>
    <property type="project" value="TreeGrafter"/>
</dbReference>
<keyword evidence="11" id="KW-1185">Reference proteome</keyword>
<accession>A0A316YX28</accession>
<evidence type="ECO:0000313" key="11">
    <source>
        <dbReference type="Proteomes" id="UP000245768"/>
    </source>
</evidence>
<evidence type="ECO:0000256" key="3">
    <source>
        <dbReference type="ARBA" id="ARBA00022737"/>
    </source>
</evidence>
<feature type="compositionally biased region" description="Acidic residues" evidence="6">
    <location>
        <begin position="994"/>
        <end position="1003"/>
    </location>
</feature>
<dbReference type="PANTHER" id="PTHR19932:SF10">
    <property type="entry name" value="WD REPEAT AND HMG-BOX DNA-BINDING PROTEIN 1"/>
    <property type="match status" value="1"/>
</dbReference>
<evidence type="ECO:0000259" key="9">
    <source>
        <dbReference type="Pfam" id="PF24817"/>
    </source>
</evidence>
<feature type="compositionally biased region" description="Polar residues" evidence="6">
    <location>
        <begin position="1136"/>
        <end position="1146"/>
    </location>
</feature>
<dbReference type="InterPro" id="IPR019775">
    <property type="entry name" value="WD40_repeat_CS"/>
</dbReference>
<dbReference type="GO" id="GO:0000278">
    <property type="term" value="P:mitotic cell cycle"/>
    <property type="evidence" value="ECO:0007669"/>
    <property type="project" value="TreeGrafter"/>
</dbReference>
<dbReference type="InParanoid" id="A0A316YX28"/>
<protein>
    <submittedName>
        <fullName evidence="10">Uncharacterized protein</fullName>
    </submittedName>
</protein>
<feature type="region of interest" description="Disordered" evidence="6">
    <location>
        <begin position="917"/>
        <end position="1157"/>
    </location>
</feature>
<comment type="subcellular location">
    <subcellularLocation>
        <location evidence="1">Nucleus</location>
    </subcellularLocation>
</comment>
<dbReference type="PANTHER" id="PTHR19932">
    <property type="entry name" value="WD REPEAT AND HMG-BOX DNA BINDING PROTEIN"/>
    <property type="match status" value="1"/>
</dbReference>
<feature type="repeat" description="WD" evidence="5">
    <location>
        <begin position="172"/>
        <end position="207"/>
    </location>
</feature>
<keyword evidence="3" id="KW-0677">Repeat</keyword>
<dbReference type="EMBL" id="KZ819634">
    <property type="protein sequence ID" value="PWN93218.1"/>
    <property type="molecule type" value="Genomic_DNA"/>
</dbReference>
<evidence type="ECO:0000256" key="1">
    <source>
        <dbReference type="ARBA" id="ARBA00004123"/>
    </source>
</evidence>
<dbReference type="GO" id="GO:0006261">
    <property type="term" value="P:DNA-templated DNA replication"/>
    <property type="evidence" value="ECO:0007669"/>
    <property type="project" value="TreeGrafter"/>
</dbReference>
<dbReference type="InterPro" id="IPR022100">
    <property type="entry name" value="WDHD1/CFT4_beta-prop_2nd"/>
</dbReference>
<reference evidence="10" key="1">
    <citation type="journal article" date="2018" name="Mol. Biol. Evol.">
        <title>Broad Genomic Sampling Reveals a Smut Pathogenic Ancestry of the Fungal Clade Ustilaginomycotina.</title>
        <authorList>
            <person name="Kijpornyongpan T."/>
            <person name="Mondo S.J."/>
            <person name="Barry K."/>
            <person name="Sandor L."/>
            <person name="Lee J."/>
            <person name="Lipzen A."/>
            <person name="Pangilinan J."/>
            <person name="LaButti K."/>
            <person name="Hainaut M."/>
            <person name="Henrissat B."/>
            <person name="Grigoriev I.V."/>
            <person name="Spatafora J.W."/>
            <person name="Aime M.C."/>
        </authorList>
    </citation>
    <scope>NUCLEOTIDE SEQUENCE [LARGE SCALE GENOMIC DNA]</scope>
    <source>
        <strain evidence="10">MCA 4198</strain>
    </source>
</reference>
<dbReference type="InterPro" id="IPR057646">
    <property type="entry name" value="WD40_WDHD1_1st"/>
</dbReference>
<dbReference type="InterPro" id="IPR001680">
    <property type="entry name" value="WD40_rpt"/>
</dbReference>
<dbReference type="PROSITE" id="PS00678">
    <property type="entry name" value="WD_REPEATS_1"/>
    <property type="match status" value="1"/>
</dbReference>
<evidence type="ECO:0000256" key="2">
    <source>
        <dbReference type="ARBA" id="ARBA00022574"/>
    </source>
</evidence>
<dbReference type="PROSITE" id="PS50294">
    <property type="entry name" value="WD_REPEATS_REGION"/>
    <property type="match status" value="2"/>
</dbReference>
<feature type="domain" description="WDHD1/CFT4 second beta-propeller" evidence="7">
    <location>
        <begin position="436"/>
        <end position="768"/>
    </location>
</feature>
<dbReference type="STRING" id="215250.A0A316YX28"/>
<feature type="domain" description="WDHD1 first WD40" evidence="9">
    <location>
        <begin position="24"/>
        <end position="340"/>
    </location>
</feature>
<dbReference type="SUPFAM" id="SSF50978">
    <property type="entry name" value="WD40 repeat-like"/>
    <property type="match status" value="1"/>
</dbReference>
<dbReference type="Pfam" id="PF20946">
    <property type="entry name" value="Ctf4_C"/>
    <property type="match status" value="1"/>
</dbReference>
<evidence type="ECO:0000256" key="4">
    <source>
        <dbReference type="ARBA" id="ARBA00023242"/>
    </source>
</evidence>
<evidence type="ECO:0000256" key="6">
    <source>
        <dbReference type="SAM" id="MobiDB-lite"/>
    </source>
</evidence>
<feature type="compositionally biased region" description="Basic and acidic residues" evidence="6">
    <location>
        <begin position="1004"/>
        <end position="1031"/>
    </location>
</feature>
<dbReference type="GO" id="GO:0043596">
    <property type="term" value="C:nuclear replication fork"/>
    <property type="evidence" value="ECO:0007669"/>
    <property type="project" value="TreeGrafter"/>
</dbReference>
<dbReference type="InterPro" id="IPR048591">
    <property type="entry name" value="WDHD1/CFT4_hel"/>
</dbReference>
<evidence type="ECO:0000259" key="7">
    <source>
        <dbReference type="Pfam" id="PF12341"/>
    </source>
</evidence>
<dbReference type="PROSITE" id="PS50082">
    <property type="entry name" value="WD_REPEATS_2"/>
    <property type="match status" value="2"/>
</dbReference>
<feature type="domain" description="WDHD1/CFT4 helical bundle" evidence="8">
    <location>
        <begin position="777"/>
        <end position="881"/>
    </location>
</feature>
<feature type="compositionally biased region" description="Acidic residues" evidence="6">
    <location>
        <begin position="1147"/>
        <end position="1157"/>
    </location>
</feature>
<dbReference type="GO" id="GO:0003682">
    <property type="term" value="F:chromatin binding"/>
    <property type="evidence" value="ECO:0007669"/>
    <property type="project" value="TreeGrafter"/>
</dbReference>
<name>A0A316YX28_9BASI</name>
<evidence type="ECO:0000313" key="10">
    <source>
        <dbReference type="EMBL" id="PWN93218.1"/>
    </source>
</evidence>
<keyword evidence="2 5" id="KW-0853">WD repeat</keyword>
<dbReference type="OrthoDB" id="427368at2759"/>
<dbReference type="GeneID" id="37046534"/>
<dbReference type="Proteomes" id="UP000245768">
    <property type="component" value="Unassembled WGS sequence"/>
</dbReference>
<feature type="compositionally biased region" description="Basic and acidic residues" evidence="6">
    <location>
        <begin position="1117"/>
        <end position="1134"/>
    </location>
</feature>
<dbReference type="FunCoup" id="A0A316YX28">
    <property type="interactions" value="373"/>
</dbReference>
<gene>
    <name evidence="10" type="ORF">FA10DRAFT_298629</name>
</gene>
<dbReference type="Gene3D" id="2.130.10.10">
    <property type="entry name" value="YVTN repeat-like/Quinoprotein amine dehydrogenase"/>
    <property type="match status" value="2"/>
</dbReference>
<dbReference type="AlphaFoldDB" id="A0A316YX28"/>